<evidence type="ECO:0000313" key="1">
    <source>
        <dbReference type="EMBL" id="KAF0727517.1"/>
    </source>
</evidence>
<evidence type="ECO:0000313" key="2">
    <source>
        <dbReference type="Proteomes" id="UP000481153"/>
    </source>
</evidence>
<keyword evidence="2" id="KW-1185">Reference proteome</keyword>
<proteinExistence type="predicted"/>
<dbReference type="EMBL" id="VJMJ01000193">
    <property type="protein sequence ID" value="KAF0727517.1"/>
    <property type="molecule type" value="Genomic_DNA"/>
</dbReference>
<dbReference type="AlphaFoldDB" id="A0A6G0WJT4"/>
<protein>
    <recommendedName>
        <fullName evidence="3">Reverse transcriptase Ty1/copia-type domain-containing protein</fullName>
    </recommendedName>
</protein>
<organism evidence="1 2">
    <name type="scientific">Aphanomyces euteiches</name>
    <dbReference type="NCBI Taxonomy" id="100861"/>
    <lineage>
        <taxon>Eukaryota</taxon>
        <taxon>Sar</taxon>
        <taxon>Stramenopiles</taxon>
        <taxon>Oomycota</taxon>
        <taxon>Saprolegniomycetes</taxon>
        <taxon>Saprolegniales</taxon>
        <taxon>Verrucalvaceae</taxon>
        <taxon>Aphanomyces</taxon>
    </lineage>
</organism>
<evidence type="ECO:0008006" key="3">
    <source>
        <dbReference type="Google" id="ProtNLM"/>
    </source>
</evidence>
<name>A0A6G0WJT4_9STRA</name>
<accession>A0A6G0WJT4</accession>
<gene>
    <name evidence="1" type="ORF">Ae201684_014347</name>
</gene>
<reference evidence="1 2" key="1">
    <citation type="submission" date="2019-07" db="EMBL/GenBank/DDBJ databases">
        <title>Genomics analysis of Aphanomyces spp. identifies a new class of oomycete effector associated with host adaptation.</title>
        <authorList>
            <person name="Gaulin E."/>
        </authorList>
    </citation>
    <scope>NUCLEOTIDE SEQUENCE [LARGE SCALE GENOMIC DNA]</scope>
    <source>
        <strain evidence="1 2">ATCC 201684</strain>
    </source>
</reference>
<comment type="caution">
    <text evidence="1">The sequence shown here is derived from an EMBL/GenBank/DDBJ whole genome shotgun (WGS) entry which is preliminary data.</text>
</comment>
<dbReference type="Proteomes" id="UP000481153">
    <property type="component" value="Unassembled WGS sequence"/>
</dbReference>
<dbReference type="PANTHER" id="PTHR11439">
    <property type="entry name" value="GAG-POL-RELATED RETROTRANSPOSON"/>
    <property type="match status" value="1"/>
</dbReference>
<dbReference type="CDD" id="cd09272">
    <property type="entry name" value="RNase_HI_RT_Ty1"/>
    <property type="match status" value="1"/>
</dbReference>
<dbReference type="VEuPathDB" id="FungiDB:AeMF1_006306"/>
<sequence>MIGAKRLLRYIKSTPDVGLTFCRNKMTLMGYSDASWASRPDRKSVTGNLCLLAGSVVSWKSARQRIVALSTCEAEYIALAEVAKEIMWLRGLLNDIGILQTDATPTFCDNKAAIATAENDNISERSKHMDVRMHFIRQLLKEHTLVLKHVGMVDQLADVLTKVSTRAALESFRNLVMSPTKDTPSTQLPMEIPQSAKEFAPVSESG</sequence>
<dbReference type="PANTHER" id="PTHR11439:SF440">
    <property type="entry name" value="INTEGRASE CATALYTIC DOMAIN-CONTAINING PROTEIN"/>
    <property type="match status" value="1"/>
</dbReference>